<evidence type="ECO:0000256" key="1">
    <source>
        <dbReference type="SAM" id="MobiDB-lite"/>
    </source>
</evidence>
<gene>
    <name evidence="3" type="ORF">FHS13_000359</name>
</gene>
<dbReference type="Proteomes" id="UP000536604">
    <property type="component" value="Unassembled WGS sequence"/>
</dbReference>
<dbReference type="AlphaFoldDB" id="A0A841IQ25"/>
<evidence type="ECO:0000313" key="3">
    <source>
        <dbReference type="EMBL" id="MBB6118431.1"/>
    </source>
</evidence>
<dbReference type="CDD" id="cd00093">
    <property type="entry name" value="HTH_XRE"/>
    <property type="match status" value="1"/>
</dbReference>
<evidence type="ECO:0000313" key="4">
    <source>
        <dbReference type="Proteomes" id="UP000536604"/>
    </source>
</evidence>
<keyword evidence="4" id="KW-1185">Reference proteome</keyword>
<dbReference type="PROSITE" id="PS50943">
    <property type="entry name" value="HTH_CROC1"/>
    <property type="match status" value="1"/>
</dbReference>
<feature type="region of interest" description="Disordered" evidence="1">
    <location>
        <begin position="141"/>
        <end position="165"/>
    </location>
</feature>
<evidence type="ECO:0000259" key="2">
    <source>
        <dbReference type="PROSITE" id="PS50943"/>
    </source>
</evidence>
<accession>A0A841IQ25</accession>
<feature type="compositionally biased region" description="Low complexity" evidence="1">
    <location>
        <begin position="64"/>
        <end position="76"/>
    </location>
</feature>
<dbReference type="SUPFAM" id="SSF47413">
    <property type="entry name" value="lambda repressor-like DNA-binding domains"/>
    <property type="match status" value="1"/>
</dbReference>
<organism evidence="3 4">
    <name type="scientific">Nocardiopsis algeriensis</name>
    <dbReference type="NCBI Taxonomy" id="1478215"/>
    <lineage>
        <taxon>Bacteria</taxon>
        <taxon>Bacillati</taxon>
        <taxon>Actinomycetota</taxon>
        <taxon>Actinomycetes</taxon>
        <taxon>Streptosporangiales</taxon>
        <taxon>Nocardiopsidaceae</taxon>
        <taxon>Nocardiopsis</taxon>
    </lineage>
</organism>
<comment type="caution">
    <text evidence="3">The sequence shown here is derived from an EMBL/GenBank/DDBJ whole genome shotgun (WGS) entry which is preliminary data.</text>
</comment>
<dbReference type="GO" id="GO:0003677">
    <property type="term" value="F:DNA binding"/>
    <property type="evidence" value="ECO:0007669"/>
    <property type="project" value="InterPro"/>
</dbReference>
<dbReference type="Gene3D" id="1.10.260.40">
    <property type="entry name" value="lambda repressor-like DNA-binding domains"/>
    <property type="match status" value="1"/>
</dbReference>
<dbReference type="InterPro" id="IPR001387">
    <property type="entry name" value="Cro/C1-type_HTH"/>
</dbReference>
<dbReference type="Gene3D" id="3.40.50.300">
    <property type="entry name" value="P-loop containing nucleotide triphosphate hydrolases"/>
    <property type="match status" value="1"/>
</dbReference>
<feature type="domain" description="HTH cro/C1-type" evidence="2">
    <location>
        <begin position="1"/>
        <end position="50"/>
    </location>
</feature>
<sequence>MTQQELADFSTISVRAIRDLEHGRARNPRRDTVRLLADGLRLGDRDREDLRAAAGRGPGRNRLRAGAPGSAGAPPAARTPFVGRQDELHFLTSRISASEDRLFSVVGAPGAGKTRFALEASARLQRDLGLRVVWSSADLLRAPGSQGQPPGAPGEEGHGQEAPDPVAASVGEEAALLVLDGPGTARPDPGPVEALLEAHPRLRVLTTARCPYGTVDEQVFLLEPPGAGDASEILRHHLHRADPLAQVDDARAERICALLDRLPGALAAVATWSAVYDPASLLFLLEEDPLPLLTPLGDAGAEARGADTRTALASAIADCPEEQHLLLRELCDAGGGATAASLAGARGISMADCGRALAGLMTRGLVLRDRRSAESLFHPLRLADVLVRELDTADDRMEIAS</sequence>
<feature type="region of interest" description="Disordered" evidence="1">
    <location>
        <begin position="49"/>
        <end position="80"/>
    </location>
</feature>
<protein>
    <submittedName>
        <fullName evidence="3">Transcriptional regulator with XRE-family HTH domain</fullName>
    </submittedName>
</protein>
<name>A0A841IQ25_9ACTN</name>
<dbReference type="InterPro" id="IPR027417">
    <property type="entry name" value="P-loop_NTPase"/>
</dbReference>
<dbReference type="EMBL" id="JACHJO010000001">
    <property type="protein sequence ID" value="MBB6118431.1"/>
    <property type="molecule type" value="Genomic_DNA"/>
</dbReference>
<dbReference type="SUPFAM" id="SSF52540">
    <property type="entry name" value="P-loop containing nucleoside triphosphate hydrolases"/>
    <property type="match status" value="1"/>
</dbReference>
<proteinExistence type="predicted"/>
<reference evidence="3 4" key="1">
    <citation type="submission" date="2020-08" db="EMBL/GenBank/DDBJ databases">
        <title>Genomic Encyclopedia of Type Strains, Phase III (KMG-III): the genomes of soil and plant-associated and newly described type strains.</title>
        <authorList>
            <person name="Whitman W."/>
        </authorList>
    </citation>
    <scope>NUCLEOTIDE SEQUENCE [LARGE SCALE GENOMIC DNA]</scope>
    <source>
        <strain evidence="3 4">CECT 8712</strain>
    </source>
</reference>
<dbReference type="InterPro" id="IPR010982">
    <property type="entry name" value="Lambda_DNA-bd_dom_sf"/>
</dbReference>